<accession>A0AAD4JJF0</accession>
<dbReference type="Proteomes" id="UP001190926">
    <property type="component" value="Unassembled WGS sequence"/>
</dbReference>
<name>A0AAD4JJF0_PERFH</name>
<dbReference type="PANTHER" id="PTHR36346">
    <property type="entry name" value="EXPRESSED PROTEIN"/>
    <property type="match status" value="1"/>
</dbReference>
<sequence>MAAAGEVCMGESRRGMFAKVRAKNSFLLNFGKRDAADEKRQQQKDGSSSPSSSPATARSDDDDTMPETTVLLLLDRFAPC</sequence>
<keyword evidence="3" id="KW-1185">Reference proteome</keyword>
<reference evidence="2 3" key="1">
    <citation type="journal article" date="2021" name="Nat. Commun.">
        <title>Incipient diploidization of the medicinal plant Perilla within 10,000 years.</title>
        <authorList>
            <person name="Zhang Y."/>
            <person name="Shen Q."/>
            <person name="Leng L."/>
            <person name="Zhang D."/>
            <person name="Chen S."/>
            <person name="Shi Y."/>
            <person name="Ning Z."/>
            <person name="Chen S."/>
        </authorList>
    </citation>
    <scope>NUCLEOTIDE SEQUENCE [LARGE SCALE GENOMIC DNA]</scope>
    <source>
        <strain evidence="3">cv. PC099</strain>
    </source>
</reference>
<gene>
    <name evidence="2" type="ORF">C2S53_004576</name>
</gene>
<evidence type="ECO:0000313" key="3">
    <source>
        <dbReference type="Proteomes" id="UP001190926"/>
    </source>
</evidence>
<evidence type="ECO:0000256" key="1">
    <source>
        <dbReference type="SAM" id="MobiDB-lite"/>
    </source>
</evidence>
<feature type="compositionally biased region" description="Low complexity" evidence="1">
    <location>
        <begin position="47"/>
        <end position="57"/>
    </location>
</feature>
<comment type="caution">
    <text evidence="2">The sequence shown here is derived from an EMBL/GenBank/DDBJ whole genome shotgun (WGS) entry which is preliminary data.</text>
</comment>
<dbReference type="EMBL" id="SDAM02000052">
    <property type="protein sequence ID" value="KAH6834213.1"/>
    <property type="molecule type" value="Genomic_DNA"/>
</dbReference>
<dbReference type="PANTHER" id="PTHR36346:SF2">
    <property type="entry name" value="EXPRESSED PROTEIN"/>
    <property type="match status" value="1"/>
</dbReference>
<feature type="compositionally biased region" description="Basic and acidic residues" evidence="1">
    <location>
        <begin position="31"/>
        <end position="43"/>
    </location>
</feature>
<feature type="region of interest" description="Disordered" evidence="1">
    <location>
        <begin position="31"/>
        <end position="68"/>
    </location>
</feature>
<organism evidence="2 3">
    <name type="scientific">Perilla frutescens var. hirtella</name>
    <name type="common">Perilla citriodora</name>
    <name type="synonym">Perilla setoyensis</name>
    <dbReference type="NCBI Taxonomy" id="608512"/>
    <lineage>
        <taxon>Eukaryota</taxon>
        <taxon>Viridiplantae</taxon>
        <taxon>Streptophyta</taxon>
        <taxon>Embryophyta</taxon>
        <taxon>Tracheophyta</taxon>
        <taxon>Spermatophyta</taxon>
        <taxon>Magnoliopsida</taxon>
        <taxon>eudicotyledons</taxon>
        <taxon>Gunneridae</taxon>
        <taxon>Pentapetalae</taxon>
        <taxon>asterids</taxon>
        <taxon>lamiids</taxon>
        <taxon>Lamiales</taxon>
        <taxon>Lamiaceae</taxon>
        <taxon>Nepetoideae</taxon>
        <taxon>Elsholtzieae</taxon>
        <taxon>Perilla</taxon>
    </lineage>
</organism>
<evidence type="ECO:0000313" key="2">
    <source>
        <dbReference type="EMBL" id="KAH6834213.1"/>
    </source>
</evidence>
<protein>
    <submittedName>
        <fullName evidence="2">Uncharacterized protein</fullName>
    </submittedName>
</protein>
<proteinExistence type="predicted"/>
<dbReference type="AlphaFoldDB" id="A0AAD4JJF0"/>